<keyword evidence="4 8" id="KW-0288">FMN</keyword>
<evidence type="ECO:0000256" key="7">
    <source>
        <dbReference type="ARBA" id="ARBA00023027"/>
    </source>
</evidence>
<sequence>MNVWEAISGRRSVGAVTEEPIEREKIEQVLEAGNWAPCHHLTEPWRFYVMTGEGRGVLAKAYADIALEQALAKGPVENEEEFRTKQGAKAYRSPVVIAVAVSPSDKPQAVLVEEMAAAHAAVQNMLLAAHALGLGAVWRTGDPMYHPTMQKAFGLQEGEQLVSFVYLGVPKLPLPVKTRGPVQDKTVWIDKAD</sequence>
<dbReference type="RefSeq" id="WP_344909003.1">
    <property type="nucleotide sequence ID" value="NZ_BAAAYO010000007.1"/>
</dbReference>
<evidence type="ECO:0000313" key="11">
    <source>
        <dbReference type="Proteomes" id="UP001589619"/>
    </source>
</evidence>
<dbReference type="InterPro" id="IPR026021">
    <property type="entry name" value="YdjA-like"/>
</dbReference>
<dbReference type="InterPro" id="IPR029479">
    <property type="entry name" value="Nitroreductase"/>
</dbReference>
<reference evidence="10 11" key="1">
    <citation type="submission" date="2024-09" db="EMBL/GenBank/DDBJ databases">
        <authorList>
            <person name="Sun Q."/>
            <person name="Mori K."/>
        </authorList>
    </citation>
    <scope>NUCLEOTIDE SEQUENCE [LARGE SCALE GENOMIC DNA]</scope>
    <source>
        <strain evidence="10 11">JCM 12520</strain>
    </source>
</reference>
<accession>A0ABV5W3A7</accession>
<dbReference type="Proteomes" id="UP001589619">
    <property type="component" value="Unassembled WGS sequence"/>
</dbReference>
<comment type="similarity">
    <text evidence="2 8">Belongs to the nitroreductase family.</text>
</comment>
<comment type="cofactor">
    <cofactor evidence="1 8">
        <name>FMN</name>
        <dbReference type="ChEBI" id="CHEBI:58210"/>
    </cofactor>
</comment>
<name>A0ABV5W3A7_9BACL</name>
<dbReference type="InterPro" id="IPR052530">
    <property type="entry name" value="NAD(P)H_nitroreductase"/>
</dbReference>
<dbReference type="PANTHER" id="PTHR43821">
    <property type="entry name" value="NAD(P)H NITROREDUCTASE YDJA-RELATED"/>
    <property type="match status" value="1"/>
</dbReference>
<evidence type="ECO:0000256" key="8">
    <source>
        <dbReference type="PIRNR" id="PIRNR000232"/>
    </source>
</evidence>
<evidence type="ECO:0000256" key="4">
    <source>
        <dbReference type="ARBA" id="ARBA00022643"/>
    </source>
</evidence>
<protein>
    <recommendedName>
        <fullName evidence="8">Putative NAD(P)H nitroreductase</fullName>
        <ecNumber evidence="8">1.-.-.-</ecNumber>
    </recommendedName>
</protein>
<keyword evidence="5 8" id="KW-0521">NADP</keyword>
<dbReference type="PIRSF" id="PIRSF000232">
    <property type="entry name" value="YdjA"/>
    <property type="match status" value="1"/>
</dbReference>
<dbReference type="Gene3D" id="3.40.109.10">
    <property type="entry name" value="NADH Oxidase"/>
    <property type="match status" value="1"/>
</dbReference>
<keyword evidence="7 8" id="KW-0520">NAD</keyword>
<evidence type="ECO:0000313" key="10">
    <source>
        <dbReference type="EMBL" id="MFB9755054.1"/>
    </source>
</evidence>
<evidence type="ECO:0000259" key="9">
    <source>
        <dbReference type="Pfam" id="PF00881"/>
    </source>
</evidence>
<dbReference type="CDD" id="cd02135">
    <property type="entry name" value="YdjA-like"/>
    <property type="match status" value="1"/>
</dbReference>
<keyword evidence="6 8" id="KW-0560">Oxidoreductase</keyword>
<evidence type="ECO:0000256" key="5">
    <source>
        <dbReference type="ARBA" id="ARBA00022857"/>
    </source>
</evidence>
<comment type="caution">
    <text evidence="10">The sequence shown here is derived from an EMBL/GenBank/DDBJ whole genome shotgun (WGS) entry which is preliminary data.</text>
</comment>
<evidence type="ECO:0000256" key="3">
    <source>
        <dbReference type="ARBA" id="ARBA00022630"/>
    </source>
</evidence>
<organism evidence="10 11">
    <name type="scientific">Paenibacillus hodogayensis</name>
    <dbReference type="NCBI Taxonomy" id="279208"/>
    <lineage>
        <taxon>Bacteria</taxon>
        <taxon>Bacillati</taxon>
        <taxon>Bacillota</taxon>
        <taxon>Bacilli</taxon>
        <taxon>Bacillales</taxon>
        <taxon>Paenibacillaceae</taxon>
        <taxon>Paenibacillus</taxon>
    </lineage>
</organism>
<keyword evidence="3 8" id="KW-0285">Flavoprotein</keyword>
<evidence type="ECO:0000256" key="1">
    <source>
        <dbReference type="ARBA" id="ARBA00001917"/>
    </source>
</evidence>
<dbReference type="Pfam" id="PF00881">
    <property type="entry name" value="Nitroreductase"/>
    <property type="match status" value="1"/>
</dbReference>
<dbReference type="EC" id="1.-.-.-" evidence="8"/>
<evidence type="ECO:0000256" key="2">
    <source>
        <dbReference type="ARBA" id="ARBA00007118"/>
    </source>
</evidence>
<dbReference type="EMBL" id="JBHMAG010000017">
    <property type="protein sequence ID" value="MFB9755054.1"/>
    <property type="molecule type" value="Genomic_DNA"/>
</dbReference>
<feature type="domain" description="Nitroreductase" evidence="9">
    <location>
        <begin position="7"/>
        <end position="168"/>
    </location>
</feature>
<dbReference type="InterPro" id="IPR000415">
    <property type="entry name" value="Nitroreductase-like"/>
</dbReference>
<dbReference type="SUPFAM" id="SSF55469">
    <property type="entry name" value="FMN-dependent nitroreductase-like"/>
    <property type="match status" value="1"/>
</dbReference>
<evidence type="ECO:0000256" key="6">
    <source>
        <dbReference type="ARBA" id="ARBA00023002"/>
    </source>
</evidence>
<proteinExistence type="inferred from homology"/>
<keyword evidence="11" id="KW-1185">Reference proteome</keyword>
<gene>
    <name evidence="10" type="ORF">ACFFNY_26055</name>
</gene>
<dbReference type="PANTHER" id="PTHR43821:SF1">
    <property type="entry name" value="NAD(P)H NITROREDUCTASE YDJA-RELATED"/>
    <property type="match status" value="1"/>
</dbReference>